<gene>
    <name evidence="2" type="ORF">E2C01_067236</name>
</gene>
<proteinExistence type="predicted"/>
<dbReference type="EMBL" id="VSRR010035684">
    <property type="protein sequence ID" value="MPC72923.1"/>
    <property type="molecule type" value="Genomic_DNA"/>
</dbReference>
<reference evidence="2 3" key="1">
    <citation type="submission" date="2019-05" db="EMBL/GenBank/DDBJ databases">
        <title>Another draft genome of Portunus trituberculatus and its Hox gene families provides insights of decapod evolution.</title>
        <authorList>
            <person name="Jeong J.-H."/>
            <person name="Song I."/>
            <person name="Kim S."/>
            <person name="Choi T."/>
            <person name="Kim D."/>
            <person name="Ryu S."/>
            <person name="Kim W."/>
        </authorList>
    </citation>
    <scope>NUCLEOTIDE SEQUENCE [LARGE SCALE GENOMIC DNA]</scope>
    <source>
        <tissue evidence="2">Muscle</tissue>
    </source>
</reference>
<sequence length="71" mass="7657">MRGPGCGLAPRRRRAVRTRCHYCSSQINLGNLAGDPMPSLQGRPHEGSQVPHARAHARDAPTPQRPAAATH</sequence>
<comment type="caution">
    <text evidence="2">The sequence shown here is derived from an EMBL/GenBank/DDBJ whole genome shotgun (WGS) entry which is preliminary data.</text>
</comment>
<keyword evidence="3" id="KW-1185">Reference proteome</keyword>
<name>A0A5B7HS34_PORTR</name>
<evidence type="ECO:0000256" key="1">
    <source>
        <dbReference type="SAM" id="MobiDB-lite"/>
    </source>
</evidence>
<evidence type="ECO:0000313" key="2">
    <source>
        <dbReference type="EMBL" id="MPC72923.1"/>
    </source>
</evidence>
<dbReference type="Proteomes" id="UP000324222">
    <property type="component" value="Unassembled WGS sequence"/>
</dbReference>
<protein>
    <submittedName>
        <fullName evidence="2">Uncharacterized protein</fullName>
    </submittedName>
</protein>
<dbReference type="AlphaFoldDB" id="A0A5B7HS34"/>
<organism evidence="2 3">
    <name type="scientific">Portunus trituberculatus</name>
    <name type="common">Swimming crab</name>
    <name type="synonym">Neptunus trituberculatus</name>
    <dbReference type="NCBI Taxonomy" id="210409"/>
    <lineage>
        <taxon>Eukaryota</taxon>
        <taxon>Metazoa</taxon>
        <taxon>Ecdysozoa</taxon>
        <taxon>Arthropoda</taxon>
        <taxon>Crustacea</taxon>
        <taxon>Multicrustacea</taxon>
        <taxon>Malacostraca</taxon>
        <taxon>Eumalacostraca</taxon>
        <taxon>Eucarida</taxon>
        <taxon>Decapoda</taxon>
        <taxon>Pleocyemata</taxon>
        <taxon>Brachyura</taxon>
        <taxon>Eubrachyura</taxon>
        <taxon>Portunoidea</taxon>
        <taxon>Portunidae</taxon>
        <taxon>Portuninae</taxon>
        <taxon>Portunus</taxon>
    </lineage>
</organism>
<accession>A0A5B7HS34</accession>
<feature type="region of interest" description="Disordered" evidence="1">
    <location>
        <begin position="31"/>
        <end position="71"/>
    </location>
</feature>
<evidence type="ECO:0000313" key="3">
    <source>
        <dbReference type="Proteomes" id="UP000324222"/>
    </source>
</evidence>